<evidence type="ECO:0000313" key="7">
    <source>
        <dbReference type="EMBL" id="CZR65628.1"/>
    </source>
</evidence>
<dbReference type="Proteomes" id="UP000184330">
    <property type="component" value="Unassembled WGS sequence"/>
</dbReference>
<evidence type="ECO:0000256" key="4">
    <source>
        <dbReference type="PROSITE-ProRule" id="PRU01161"/>
    </source>
</evidence>
<feature type="domain" description="PNPLA" evidence="6">
    <location>
        <begin position="87"/>
        <end position="348"/>
    </location>
</feature>
<keyword evidence="2 4" id="KW-0442">Lipid degradation</keyword>
<dbReference type="AlphaFoldDB" id="A0A1L7XKT3"/>
<feature type="short sequence motif" description="GXGXXG" evidence="4">
    <location>
        <begin position="91"/>
        <end position="96"/>
    </location>
</feature>
<dbReference type="GO" id="GO:0019369">
    <property type="term" value="P:arachidonate metabolic process"/>
    <property type="evidence" value="ECO:0007669"/>
    <property type="project" value="TreeGrafter"/>
</dbReference>
<dbReference type="EMBL" id="FJOG01000032">
    <property type="protein sequence ID" value="CZR65628.1"/>
    <property type="molecule type" value="Genomic_DNA"/>
</dbReference>
<dbReference type="PROSITE" id="PS51635">
    <property type="entry name" value="PNPLA"/>
    <property type="match status" value="1"/>
</dbReference>
<feature type="compositionally biased region" description="Polar residues" evidence="5">
    <location>
        <begin position="144"/>
        <end position="153"/>
    </location>
</feature>
<feature type="short sequence motif" description="DGA/G" evidence="4">
    <location>
        <begin position="335"/>
        <end position="337"/>
    </location>
</feature>
<feature type="region of interest" description="Disordered" evidence="5">
    <location>
        <begin position="39"/>
        <end position="79"/>
    </location>
</feature>
<evidence type="ECO:0000256" key="1">
    <source>
        <dbReference type="ARBA" id="ARBA00022801"/>
    </source>
</evidence>
<dbReference type="InterPro" id="IPR002641">
    <property type="entry name" value="PNPLA_dom"/>
</dbReference>
<proteinExistence type="predicted"/>
<dbReference type="GO" id="GO:0016042">
    <property type="term" value="P:lipid catabolic process"/>
    <property type="evidence" value="ECO:0007669"/>
    <property type="project" value="UniProtKB-UniRule"/>
</dbReference>
<feature type="region of interest" description="Disordered" evidence="5">
    <location>
        <begin position="124"/>
        <end position="153"/>
    </location>
</feature>
<evidence type="ECO:0000256" key="2">
    <source>
        <dbReference type="ARBA" id="ARBA00022963"/>
    </source>
</evidence>
<dbReference type="SUPFAM" id="SSF52151">
    <property type="entry name" value="FabD/lysophospholipase-like"/>
    <property type="match status" value="1"/>
</dbReference>
<reference evidence="7 8" key="1">
    <citation type="submission" date="2016-03" db="EMBL/GenBank/DDBJ databases">
        <authorList>
            <person name="Ploux O."/>
        </authorList>
    </citation>
    <scope>NUCLEOTIDE SEQUENCE [LARGE SCALE GENOMIC DNA]</scope>
    <source>
        <strain evidence="7 8">UAMH 11012</strain>
    </source>
</reference>
<dbReference type="Pfam" id="PF01734">
    <property type="entry name" value="Patatin"/>
    <property type="match status" value="1"/>
</dbReference>
<gene>
    <name evidence="7" type="ORF">PAC_15528</name>
</gene>
<evidence type="ECO:0000313" key="8">
    <source>
        <dbReference type="Proteomes" id="UP000184330"/>
    </source>
</evidence>
<dbReference type="InterPro" id="IPR016035">
    <property type="entry name" value="Acyl_Trfase/lysoPLipase"/>
</dbReference>
<dbReference type="PANTHER" id="PTHR24185">
    <property type="entry name" value="CALCIUM-INDEPENDENT PHOSPHOLIPASE A2-GAMMA"/>
    <property type="match status" value="1"/>
</dbReference>
<dbReference type="PANTHER" id="PTHR24185:SF1">
    <property type="entry name" value="CALCIUM-INDEPENDENT PHOSPHOLIPASE A2-GAMMA"/>
    <property type="match status" value="1"/>
</dbReference>
<feature type="short sequence motif" description="GXSXG" evidence="4">
    <location>
        <begin position="174"/>
        <end position="178"/>
    </location>
</feature>
<name>A0A1L7XKT3_9HELO</name>
<keyword evidence="8" id="KW-1185">Reference proteome</keyword>
<keyword evidence="3 4" id="KW-0443">Lipid metabolism</keyword>
<organism evidence="7 8">
    <name type="scientific">Phialocephala subalpina</name>
    <dbReference type="NCBI Taxonomy" id="576137"/>
    <lineage>
        <taxon>Eukaryota</taxon>
        <taxon>Fungi</taxon>
        <taxon>Dikarya</taxon>
        <taxon>Ascomycota</taxon>
        <taxon>Pezizomycotina</taxon>
        <taxon>Leotiomycetes</taxon>
        <taxon>Helotiales</taxon>
        <taxon>Mollisiaceae</taxon>
        <taxon>Phialocephala</taxon>
        <taxon>Phialocephala fortinii species complex</taxon>
    </lineage>
</organism>
<feature type="active site" description="Nucleophile" evidence="4">
    <location>
        <position position="176"/>
    </location>
</feature>
<protein>
    <recommendedName>
        <fullName evidence="6">PNPLA domain-containing protein</fullName>
    </recommendedName>
</protein>
<dbReference type="OrthoDB" id="1658288at2759"/>
<dbReference type="GO" id="GO:0046486">
    <property type="term" value="P:glycerolipid metabolic process"/>
    <property type="evidence" value="ECO:0007669"/>
    <property type="project" value="UniProtKB-ARBA"/>
</dbReference>
<feature type="compositionally biased region" description="Polar residues" evidence="5">
    <location>
        <begin position="52"/>
        <end position="72"/>
    </location>
</feature>
<evidence type="ECO:0000256" key="3">
    <source>
        <dbReference type="ARBA" id="ARBA00023098"/>
    </source>
</evidence>
<feature type="active site" description="Proton acceptor" evidence="4">
    <location>
        <position position="335"/>
    </location>
</feature>
<dbReference type="Gene3D" id="3.40.1090.10">
    <property type="entry name" value="Cytosolic phospholipase A2 catalytic domain"/>
    <property type="match status" value="1"/>
</dbReference>
<keyword evidence="1 4" id="KW-0378">Hydrolase</keyword>
<accession>A0A1L7XKT3</accession>
<dbReference type="GO" id="GO:0047499">
    <property type="term" value="F:calcium-independent phospholipase A2 activity"/>
    <property type="evidence" value="ECO:0007669"/>
    <property type="project" value="TreeGrafter"/>
</dbReference>
<evidence type="ECO:0000256" key="5">
    <source>
        <dbReference type="SAM" id="MobiDB-lite"/>
    </source>
</evidence>
<evidence type="ECO:0000259" key="6">
    <source>
        <dbReference type="PROSITE" id="PS51635"/>
    </source>
</evidence>
<sequence>MASASAKDSDIPSTSSACDFQFAHRVSFKEDAVLIPGPGADTVEKSNKRHSGSTLKPSLKESNVANRNGRNTARSEEEDPWVPQYTLCLDGGGIRGMSTLLILRRLMDVIKEVEQTINPAAASSTTPYMFPGRQRRDAEPITKSAASSPTAQSSIHTIENSAFLPCHYFDYIAGTSTGGLIAIMLSRLRMTVDECLEEYTILGNEVFGRPRAKRVFIPRSLKLDSLEARTGRLERMLRTIVESKGSKESVDKIDHFASRPDSCRTIVVTVRKSSSSSVPYLLRTYNHPTAGEEFDPLERNPGDPLDCSVWEAARATSAAPTYFKAVRIKGQKFLDGGLVSNNPTWLVMNEVCQMHGSRDSIDLCLSIGTGCAPVRSKNGISLTRVLMPYKVGTPRQSQEQVGLEIEDGRYERCKYERFDIGSVWDVGSTKSEWKLWRSDSTMDSIRNATSTYLNRQDIKKSLEEVAQMLVRQRRLRAKTSRWETFVFGVNYRCEANLCPTPQKLWKNRDELVAHMQRSHNQESPGPDNIDAIEEMLERCKTRQWSYDKIAIDIA</sequence>
<dbReference type="GO" id="GO:0016020">
    <property type="term" value="C:membrane"/>
    <property type="evidence" value="ECO:0007669"/>
    <property type="project" value="TreeGrafter"/>
</dbReference>
<dbReference type="STRING" id="576137.A0A1L7XKT3"/>